<dbReference type="Proteomes" id="UP000322294">
    <property type="component" value="Unassembled WGS sequence"/>
</dbReference>
<keyword evidence="7" id="KW-1185">Reference proteome</keyword>
<keyword evidence="3 6" id="KW-0418">Kinase</keyword>
<evidence type="ECO:0000256" key="4">
    <source>
        <dbReference type="SAM" id="Phobius"/>
    </source>
</evidence>
<evidence type="ECO:0000256" key="2">
    <source>
        <dbReference type="ARBA" id="ARBA00022679"/>
    </source>
</evidence>
<feature type="domain" description="SpoOB alpha-helical" evidence="5">
    <location>
        <begin position="76"/>
        <end position="128"/>
    </location>
</feature>
<feature type="transmembrane region" description="Helical" evidence="4">
    <location>
        <begin position="16"/>
        <end position="37"/>
    </location>
</feature>
<dbReference type="Pfam" id="PF14689">
    <property type="entry name" value="SPOB_a"/>
    <property type="match status" value="1"/>
</dbReference>
<feature type="transmembrane region" description="Helical" evidence="4">
    <location>
        <begin position="43"/>
        <end position="64"/>
    </location>
</feature>
<evidence type="ECO:0000256" key="1">
    <source>
        <dbReference type="ARBA" id="ARBA00022553"/>
    </source>
</evidence>
<comment type="caution">
    <text evidence="6">The sequence shown here is derived from an EMBL/GenBank/DDBJ whole genome shotgun (WGS) entry which is preliminary data.</text>
</comment>
<evidence type="ECO:0000313" key="7">
    <source>
        <dbReference type="Proteomes" id="UP000322294"/>
    </source>
</evidence>
<protein>
    <submittedName>
        <fullName evidence="6">Sensor kinase SpoOB-type protein</fullName>
    </submittedName>
</protein>
<accession>A0A5S5AW60</accession>
<dbReference type="GO" id="GO:0000155">
    <property type="term" value="F:phosphorelay sensor kinase activity"/>
    <property type="evidence" value="ECO:0007669"/>
    <property type="project" value="InterPro"/>
</dbReference>
<organism evidence="6 7">
    <name type="scientific">Thermosediminibacter litoriperuensis</name>
    <dbReference type="NCBI Taxonomy" id="291989"/>
    <lineage>
        <taxon>Bacteria</taxon>
        <taxon>Bacillati</taxon>
        <taxon>Bacillota</taxon>
        <taxon>Clostridia</taxon>
        <taxon>Thermosediminibacterales</taxon>
        <taxon>Thermosediminibacteraceae</taxon>
        <taxon>Thermosediminibacter</taxon>
    </lineage>
</organism>
<dbReference type="SUPFAM" id="SSF55890">
    <property type="entry name" value="Sporulation response regulatory protein Spo0B"/>
    <property type="match status" value="1"/>
</dbReference>
<gene>
    <name evidence="6" type="ORF">LZ11_00581</name>
</gene>
<evidence type="ECO:0000313" key="6">
    <source>
        <dbReference type="EMBL" id="TYP57588.1"/>
    </source>
</evidence>
<keyword evidence="4" id="KW-0472">Membrane</keyword>
<name>A0A5S5AW60_9FIRM</name>
<dbReference type="AlphaFoldDB" id="A0A5S5AW60"/>
<dbReference type="Gene3D" id="1.10.287.130">
    <property type="match status" value="1"/>
</dbReference>
<sequence>MVSNIGKGMMALRGRWLICLTAGGQLAVCLFLSGILIREGYNAGIGILSAVLCVALFLGAVFLVRGSSEIVAKEDWDSIFLCWRLQRHDFNNHLQIIYTMIQLGKSEKALEYINTIKRENEVFSTICRLENPRIISEVSDIILSARQEGISIFLDIPDDFNPEKISQSTIKSLREQVRALMAELKSVPGERDLNISYTEPDKVKISSNALEGRTIII</sequence>
<keyword evidence="2" id="KW-0808">Transferase</keyword>
<reference evidence="6 7" key="1">
    <citation type="submission" date="2019-07" db="EMBL/GenBank/DDBJ databases">
        <title>Genomic Encyclopedia of Type Strains, Phase I: the one thousand microbial genomes (KMG-I) project.</title>
        <authorList>
            <person name="Kyrpides N."/>
        </authorList>
    </citation>
    <scope>NUCLEOTIDE SEQUENCE [LARGE SCALE GENOMIC DNA]</scope>
    <source>
        <strain evidence="6 7">DSM 16647</strain>
    </source>
</reference>
<dbReference type="InterPro" id="IPR016120">
    <property type="entry name" value="Sig_transdc_His_kin_SpoOB"/>
</dbReference>
<evidence type="ECO:0000256" key="3">
    <source>
        <dbReference type="ARBA" id="ARBA00022777"/>
    </source>
</evidence>
<evidence type="ECO:0000259" key="5">
    <source>
        <dbReference type="Pfam" id="PF14689"/>
    </source>
</evidence>
<keyword evidence="1" id="KW-0597">Phosphoprotein</keyword>
<keyword evidence="4" id="KW-0812">Transmembrane</keyword>
<dbReference type="EMBL" id="VNHO01000005">
    <property type="protein sequence ID" value="TYP57588.1"/>
    <property type="molecule type" value="Genomic_DNA"/>
</dbReference>
<proteinExistence type="predicted"/>
<dbReference type="InterPro" id="IPR039506">
    <property type="entry name" value="SPOB_a"/>
</dbReference>
<keyword evidence="4" id="KW-1133">Transmembrane helix</keyword>